<evidence type="ECO:0000313" key="2">
    <source>
        <dbReference type="Proteomes" id="UP001476282"/>
    </source>
</evidence>
<accession>A0ABP9UQR6</accession>
<evidence type="ECO:0000313" key="1">
    <source>
        <dbReference type="EMBL" id="GAA5483051.1"/>
    </source>
</evidence>
<sequence>MHPSRPDRPFLAAWLRRTRKQLAPSGRLSELALILSRKEGGTPGLWSDWLRRVLDEEISPTLDELTAIDLLLARPKPAAAPDGGLCLF</sequence>
<name>A0ABP9UQR6_9BACT</name>
<proteinExistence type="predicted"/>
<keyword evidence="2" id="KW-1185">Reference proteome</keyword>
<dbReference type="RefSeq" id="WP_353567175.1">
    <property type="nucleotide sequence ID" value="NZ_BAABRI010000011.1"/>
</dbReference>
<dbReference type="EMBL" id="BAABRI010000011">
    <property type="protein sequence ID" value="GAA5483051.1"/>
    <property type="molecule type" value="Genomic_DNA"/>
</dbReference>
<comment type="caution">
    <text evidence="1">The sequence shown here is derived from an EMBL/GenBank/DDBJ whole genome shotgun (WGS) entry which is preliminary data.</text>
</comment>
<gene>
    <name evidence="1" type="ORF">Hsar01_02278</name>
</gene>
<organism evidence="1 2">
    <name type="scientific">Haloferula sargassicola</name>
    <dbReference type="NCBI Taxonomy" id="490096"/>
    <lineage>
        <taxon>Bacteria</taxon>
        <taxon>Pseudomonadati</taxon>
        <taxon>Verrucomicrobiota</taxon>
        <taxon>Verrucomicrobiia</taxon>
        <taxon>Verrucomicrobiales</taxon>
        <taxon>Verrucomicrobiaceae</taxon>
        <taxon>Haloferula</taxon>
    </lineage>
</organism>
<protein>
    <submittedName>
        <fullName evidence="1">Uncharacterized protein</fullName>
    </submittedName>
</protein>
<reference evidence="1 2" key="1">
    <citation type="submission" date="2024-02" db="EMBL/GenBank/DDBJ databases">
        <title>Haloferula sargassicola NBRC 104335.</title>
        <authorList>
            <person name="Ichikawa N."/>
            <person name="Katano-Makiyama Y."/>
            <person name="Hidaka K."/>
        </authorList>
    </citation>
    <scope>NUCLEOTIDE SEQUENCE [LARGE SCALE GENOMIC DNA]</scope>
    <source>
        <strain evidence="1 2">NBRC 104335</strain>
    </source>
</reference>
<dbReference type="Proteomes" id="UP001476282">
    <property type="component" value="Unassembled WGS sequence"/>
</dbReference>